<dbReference type="SUPFAM" id="SSF56300">
    <property type="entry name" value="Metallo-dependent phosphatases"/>
    <property type="match status" value="1"/>
</dbReference>
<organism evidence="2 3">
    <name type="scientific">Loktanella gaetbuli</name>
    <dbReference type="NCBI Taxonomy" id="2881335"/>
    <lineage>
        <taxon>Bacteria</taxon>
        <taxon>Pseudomonadati</taxon>
        <taxon>Pseudomonadota</taxon>
        <taxon>Alphaproteobacteria</taxon>
        <taxon>Rhodobacterales</taxon>
        <taxon>Roseobacteraceae</taxon>
        <taxon>Loktanella</taxon>
    </lineage>
</organism>
<dbReference type="PANTHER" id="PTHR42850:SF4">
    <property type="entry name" value="ZINC-DEPENDENT ENDOPOLYPHOSPHATASE"/>
    <property type="match status" value="1"/>
</dbReference>
<dbReference type="InterPro" id="IPR004843">
    <property type="entry name" value="Calcineurin-like_PHP"/>
</dbReference>
<dbReference type="InterPro" id="IPR050126">
    <property type="entry name" value="Ap4A_hydrolase"/>
</dbReference>
<dbReference type="EMBL" id="JAJATZ010000010">
    <property type="protein sequence ID" value="MCB5200667.1"/>
    <property type="molecule type" value="Genomic_DNA"/>
</dbReference>
<protein>
    <submittedName>
        <fullName evidence="2">Metallophosphoesterase</fullName>
    </submittedName>
</protein>
<dbReference type="RefSeq" id="WP_226749146.1">
    <property type="nucleotide sequence ID" value="NZ_JAJATZ010000010.1"/>
</dbReference>
<dbReference type="Proteomes" id="UP001138961">
    <property type="component" value="Unassembled WGS sequence"/>
</dbReference>
<evidence type="ECO:0000313" key="2">
    <source>
        <dbReference type="EMBL" id="MCB5200667.1"/>
    </source>
</evidence>
<dbReference type="Gene3D" id="3.60.21.10">
    <property type="match status" value="1"/>
</dbReference>
<reference evidence="2" key="1">
    <citation type="submission" date="2021-10" db="EMBL/GenBank/DDBJ databases">
        <title>Loktanella gaetbuli sp. nov., isolated from a tidal flat.</title>
        <authorList>
            <person name="Park S."/>
            <person name="Yoon J.-H."/>
        </authorList>
    </citation>
    <scope>NUCLEOTIDE SEQUENCE</scope>
    <source>
        <strain evidence="2">TSTF-M6</strain>
    </source>
</reference>
<gene>
    <name evidence="2" type="ORF">LGQ03_15625</name>
</gene>
<sequence length="247" mass="26592">MLQLFSRLFARQTPPPAPMPPLNVPDPVVIIGDIHGCARLLDTLLDRIATLAPQATIVCVGDYIDRGDESAAVIETLMARPQITCLAGNHEAMLLAFLDDAAAKGPRWLRNGGLQTLASYGVAGPNADGTRPLDRVRDDLALAMGDARINWLRDLPKWMQTGNLLITHAGADPARAPQDQDDRDLMWGHRDFMAVPRSDGLWVAYGHVIQDTPSAAEGRIALDTGAYATGRLTAAGIHGDSVDFITT</sequence>
<evidence type="ECO:0000259" key="1">
    <source>
        <dbReference type="Pfam" id="PF00149"/>
    </source>
</evidence>
<evidence type="ECO:0000313" key="3">
    <source>
        <dbReference type="Proteomes" id="UP001138961"/>
    </source>
</evidence>
<comment type="caution">
    <text evidence="2">The sequence shown here is derived from an EMBL/GenBank/DDBJ whole genome shotgun (WGS) entry which is preliminary data.</text>
</comment>
<name>A0ABS8BY51_9RHOB</name>
<accession>A0ABS8BY51</accession>
<feature type="domain" description="Calcineurin-like phosphoesterase" evidence="1">
    <location>
        <begin position="27"/>
        <end position="208"/>
    </location>
</feature>
<dbReference type="Pfam" id="PF00149">
    <property type="entry name" value="Metallophos"/>
    <property type="match status" value="1"/>
</dbReference>
<keyword evidence="3" id="KW-1185">Reference proteome</keyword>
<dbReference type="InterPro" id="IPR029052">
    <property type="entry name" value="Metallo-depent_PP-like"/>
</dbReference>
<dbReference type="PANTHER" id="PTHR42850">
    <property type="entry name" value="METALLOPHOSPHOESTERASE"/>
    <property type="match status" value="1"/>
</dbReference>
<proteinExistence type="predicted"/>